<accession>A0A3A8P9C2</accession>
<gene>
    <name evidence="1" type="ORF">D7V93_27255</name>
</gene>
<evidence type="ECO:0000313" key="2">
    <source>
        <dbReference type="Proteomes" id="UP000272888"/>
    </source>
</evidence>
<keyword evidence="2" id="KW-1185">Reference proteome</keyword>
<dbReference type="AlphaFoldDB" id="A0A3A8P9C2"/>
<sequence>MLPEAGGQSLPGATALAIQLVMDDVLPRERTPAGSASPQEVCLFQRQSYDIEAAPGPEGVVWVRVSLSPGACTRGGPLPNDAGSFSYAVDVKQRRILAARWP</sequence>
<evidence type="ECO:0000313" key="1">
    <source>
        <dbReference type="EMBL" id="RKH53066.1"/>
    </source>
</evidence>
<dbReference type="EMBL" id="RAWB01000340">
    <property type="protein sequence ID" value="RKH53066.1"/>
    <property type="molecule type" value="Genomic_DNA"/>
</dbReference>
<protein>
    <submittedName>
        <fullName evidence="1">Uncharacterized protein</fullName>
    </submittedName>
</protein>
<organism evidence="1 2">
    <name type="scientific">Corallococcus llansteffanensis</name>
    <dbReference type="NCBI Taxonomy" id="2316731"/>
    <lineage>
        <taxon>Bacteria</taxon>
        <taxon>Pseudomonadati</taxon>
        <taxon>Myxococcota</taxon>
        <taxon>Myxococcia</taxon>
        <taxon>Myxococcales</taxon>
        <taxon>Cystobacterineae</taxon>
        <taxon>Myxococcaceae</taxon>
        <taxon>Corallococcus</taxon>
    </lineage>
</organism>
<comment type="caution">
    <text evidence="1">The sequence shown here is derived from an EMBL/GenBank/DDBJ whole genome shotgun (WGS) entry which is preliminary data.</text>
</comment>
<dbReference type="Proteomes" id="UP000272888">
    <property type="component" value="Unassembled WGS sequence"/>
</dbReference>
<name>A0A3A8P9C2_9BACT</name>
<reference evidence="2" key="1">
    <citation type="submission" date="2018-09" db="EMBL/GenBank/DDBJ databases">
        <authorList>
            <person name="Livingstone P.G."/>
            <person name="Whitworth D.E."/>
        </authorList>
    </citation>
    <scope>NUCLEOTIDE SEQUENCE [LARGE SCALE GENOMIC DNA]</scope>
    <source>
        <strain evidence="2">CA051B</strain>
    </source>
</reference>
<proteinExistence type="predicted"/>